<evidence type="ECO:0000256" key="2">
    <source>
        <dbReference type="ARBA" id="ARBA00022723"/>
    </source>
</evidence>
<dbReference type="InterPro" id="IPR051059">
    <property type="entry name" value="VerF-like"/>
</dbReference>
<keyword evidence="3" id="KW-0677">Repeat</keyword>
<dbReference type="GO" id="GO:0000785">
    <property type="term" value="C:chromatin"/>
    <property type="evidence" value="ECO:0007669"/>
    <property type="project" value="TreeGrafter"/>
</dbReference>
<dbReference type="GO" id="GO:0006351">
    <property type="term" value="P:DNA-templated transcription"/>
    <property type="evidence" value="ECO:0007669"/>
    <property type="project" value="InterPro"/>
</dbReference>
<evidence type="ECO:0000259" key="8">
    <source>
        <dbReference type="Pfam" id="PF04082"/>
    </source>
</evidence>
<evidence type="ECO:0000256" key="5">
    <source>
        <dbReference type="ARBA" id="ARBA00022833"/>
    </source>
</evidence>
<dbReference type="GO" id="GO:0000978">
    <property type="term" value="F:RNA polymerase II cis-regulatory region sequence-specific DNA binding"/>
    <property type="evidence" value="ECO:0007669"/>
    <property type="project" value="InterPro"/>
</dbReference>
<feature type="region of interest" description="Disordered" evidence="7">
    <location>
        <begin position="206"/>
        <end position="243"/>
    </location>
</feature>
<dbReference type="GO" id="GO:0008270">
    <property type="term" value="F:zinc ion binding"/>
    <property type="evidence" value="ECO:0007669"/>
    <property type="project" value="UniProtKB-KW"/>
</dbReference>
<protein>
    <recommendedName>
        <fullName evidence="8">Xylanolytic transcriptional activator regulatory domain-containing protein</fullName>
    </recommendedName>
</protein>
<dbReference type="GO" id="GO:0005634">
    <property type="term" value="C:nucleus"/>
    <property type="evidence" value="ECO:0007669"/>
    <property type="project" value="UniProtKB-SubCell"/>
</dbReference>
<keyword evidence="4" id="KW-0863">Zinc-finger</keyword>
<feature type="domain" description="Xylanolytic transcriptional activator regulatory" evidence="8">
    <location>
        <begin position="302"/>
        <end position="508"/>
    </location>
</feature>
<evidence type="ECO:0000256" key="6">
    <source>
        <dbReference type="ARBA" id="ARBA00023242"/>
    </source>
</evidence>
<name>A0A3M2S673_9HYPO</name>
<dbReference type="EMBL" id="NKUJ01000118">
    <property type="protein sequence ID" value="RMJ13040.1"/>
    <property type="molecule type" value="Genomic_DNA"/>
</dbReference>
<comment type="caution">
    <text evidence="9">The sequence shown here is derived from an EMBL/GenBank/DDBJ whole genome shotgun (WGS) entry which is preliminary data.</text>
</comment>
<dbReference type="OrthoDB" id="654211at2759"/>
<feature type="compositionally biased region" description="Low complexity" evidence="7">
    <location>
        <begin position="11"/>
        <end position="24"/>
    </location>
</feature>
<evidence type="ECO:0000256" key="3">
    <source>
        <dbReference type="ARBA" id="ARBA00022737"/>
    </source>
</evidence>
<evidence type="ECO:0000313" key="9">
    <source>
        <dbReference type="EMBL" id="RMJ13040.1"/>
    </source>
</evidence>
<keyword evidence="10" id="KW-1185">Reference proteome</keyword>
<dbReference type="STRING" id="2010991.A0A3M2S673"/>
<proteinExistence type="predicted"/>
<reference evidence="9 10" key="1">
    <citation type="submission" date="2017-06" db="EMBL/GenBank/DDBJ databases">
        <title>Comparative genomic analysis of Ambrosia Fusariam Clade fungi.</title>
        <authorList>
            <person name="Stajich J.E."/>
            <person name="Carrillo J."/>
            <person name="Kijimoto T."/>
            <person name="Eskalen A."/>
            <person name="O'Donnell K."/>
            <person name="Kasson M."/>
        </authorList>
    </citation>
    <scope>NUCLEOTIDE SEQUENCE [LARGE SCALE GENOMIC DNA]</scope>
    <source>
        <strain evidence="9">UCR3666</strain>
    </source>
</reference>
<accession>A0A3M2S673</accession>
<dbReference type="PANTHER" id="PTHR40626:SF11">
    <property type="entry name" value="ZINC FINGER PROTEIN YPR022C"/>
    <property type="match status" value="1"/>
</dbReference>
<feature type="compositionally biased region" description="Polar residues" evidence="7">
    <location>
        <begin position="206"/>
        <end position="226"/>
    </location>
</feature>
<evidence type="ECO:0000256" key="7">
    <source>
        <dbReference type="SAM" id="MobiDB-lite"/>
    </source>
</evidence>
<feature type="region of interest" description="Disordered" evidence="7">
    <location>
        <begin position="1"/>
        <end position="24"/>
    </location>
</feature>
<feature type="compositionally biased region" description="Polar residues" evidence="7">
    <location>
        <begin position="110"/>
        <end position="132"/>
    </location>
</feature>
<keyword evidence="5" id="KW-0862">Zinc</keyword>
<evidence type="ECO:0000256" key="4">
    <source>
        <dbReference type="ARBA" id="ARBA00022771"/>
    </source>
</evidence>
<dbReference type="GO" id="GO:0000981">
    <property type="term" value="F:DNA-binding transcription factor activity, RNA polymerase II-specific"/>
    <property type="evidence" value="ECO:0007669"/>
    <property type="project" value="InterPro"/>
</dbReference>
<keyword evidence="6" id="KW-0539">Nucleus</keyword>
<feature type="compositionally biased region" description="Low complexity" evidence="7">
    <location>
        <begin position="149"/>
        <end position="162"/>
    </location>
</feature>
<comment type="subcellular location">
    <subcellularLocation>
        <location evidence="1">Nucleus</location>
    </subcellularLocation>
</comment>
<dbReference type="PANTHER" id="PTHR40626">
    <property type="entry name" value="MIP31509P"/>
    <property type="match status" value="1"/>
</dbReference>
<keyword evidence="2" id="KW-0479">Metal-binding</keyword>
<gene>
    <name evidence="9" type="ORF">CDV36_007296</name>
</gene>
<dbReference type="InterPro" id="IPR007219">
    <property type="entry name" value="XnlR_reg_dom"/>
</dbReference>
<sequence>MPRVKHVKMQPTSPIPSSSSSPLSSTLSIVRCRCLSHMHDLTRARLCMLLAPAHLSSGTNASSQAATEHTVAMSIFYDICDLIILRSPTNARDAINPTVDNVLKRHVAQQHETLQQQAESTTLSPSTTQNEASVGCRQDEDNNLDAQESSSLQSSISDLRSQPRVSTSRCTSDAVLEPELRASMLSPDTALQLVLDSCDPWTAQTATPSSSLLTGYQGAPETSGSDFSGLGRAPSTAGSFGPRTNVLRDGILEELDALEAPDFSVRHPSDNLDHRCKPAFEVDDSLPIPMPIAEEFAAQSWLDYYFERFHPRWSIIHQSTFNPAAAIPDLVSTMSMIGAWEYGVTPSLEASERWSESLFLRLSKVLSQVSTWPATVSESAIQAYQALLLNVIFTLEYLDDMRFRKAYPRYCMMIAIFRGASLFQEQQIFVQDDTQDMIPTSWLIREKFKRLAFYTFRLDNYFYFLQGHYPVLRYEELCLATPSSERLWEATTAEEWHEIKEIESKKRATMLFMTLMDTAMDCEGRDTLPPLLEDDYVSLQETTGITNFGVGEDIRCPVSPMARGTSPETTARNIRYHGDERRLSDLLADRLHRSLGALQSRAHSLGIRSLGPGLRLLLHGLHNAPEHIDACRALGPI</sequence>
<dbReference type="AlphaFoldDB" id="A0A3M2S673"/>
<dbReference type="Proteomes" id="UP000277212">
    <property type="component" value="Unassembled WGS sequence"/>
</dbReference>
<dbReference type="Pfam" id="PF04082">
    <property type="entry name" value="Fungal_trans"/>
    <property type="match status" value="1"/>
</dbReference>
<evidence type="ECO:0000256" key="1">
    <source>
        <dbReference type="ARBA" id="ARBA00004123"/>
    </source>
</evidence>
<evidence type="ECO:0000313" key="10">
    <source>
        <dbReference type="Proteomes" id="UP000277212"/>
    </source>
</evidence>
<feature type="region of interest" description="Disordered" evidence="7">
    <location>
        <begin position="110"/>
        <end position="172"/>
    </location>
</feature>
<organism evidence="9 10">
    <name type="scientific">Fusarium kuroshium</name>
    <dbReference type="NCBI Taxonomy" id="2010991"/>
    <lineage>
        <taxon>Eukaryota</taxon>
        <taxon>Fungi</taxon>
        <taxon>Dikarya</taxon>
        <taxon>Ascomycota</taxon>
        <taxon>Pezizomycotina</taxon>
        <taxon>Sordariomycetes</taxon>
        <taxon>Hypocreomycetidae</taxon>
        <taxon>Hypocreales</taxon>
        <taxon>Nectriaceae</taxon>
        <taxon>Fusarium</taxon>
        <taxon>Fusarium solani species complex</taxon>
    </lineage>
</organism>